<comment type="caution">
    <text evidence="1">The sequence shown here is derived from an EMBL/GenBank/DDBJ whole genome shotgun (WGS) entry which is preliminary data.</text>
</comment>
<evidence type="ECO:0000313" key="2">
    <source>
        <dbReference type="Proteomes" id="UP000828390"/>
    </source>
</evidence>
<protein>
    <submittedName>
        <fullName evidence="1">Uncharacterized protein</fullName>
    </submittedName>
</protein>
<dbReference type="AlphaFoldDB" id="A0A9D4FL92"/>
<reference evidence="1" key="2">
    <citation type="submission" date="2020-11" db="EMBL/GenBank/DDBJ databases">
        <authorList>
            <person name="McCartney M.A."/>
            <person name="Auch B."/>
            <person name="Kono T."/>
            <person name="Mallez S."/>
            <person name="Becker A."/>
            <person name="Gohl D.M."/>
            <person name="Silverstein K.A.T."/>
            <person name="Koren S."/>
            <person name="Bechman K.B."/>
            <person name="Herman A."/>
            <person name="Abrahante J.E."/>
            <person name="Garbe J."/>
        </authorList>
    </citation>
    <scope>NUCLEOTIDE SEQUENCE</scope>
    <source>
        <strain evidence="1">Duluth1</strain>
        <tissue evidence="1">Whole animal</tissue>
    </source>
</reference>
<reference evidence="1" key="1">
    <citation type="journal article" date="2019" name="bioRxiv">
        <title>The Genome of the Zebra Mussel, Dreissena polymorpha: A Resource for Invasive Species Research.</title>
        <authorList>
            <person name="McCartney M.A."/>
            <person name="Auch B."/>
            <person name="Kono T."/>
            <person name="Mallez S."/>
            <person name="Zhang Y."/>
            <person name="Obille A."/>
            <person name="Becker A."/>
            <person name="Abrahante J.E."/>
            <person name="Garbe J."/>
            <person name="Badalamenti J.P."/>
            <person name="Herman A."/>
            <person name="Mangelson H."/>
            <person name="Liachko I."/>
            <person name="Sullivan S."/>
            <person name="Sone E.D."/>
            <person name="Koren S."/>
            <person name="Silverstein K.A.T."/>
            <person name="Beckman K.B."/>
            <person name="Gohl D.M."/>
        </authorList>
    </citation>
    <scope>NUCLEOTIDE SEQUENCE</scope>
    <source>
        <strain evidence="1">Duluth1</strain>
        <tissue evidence="1">Whole animal</tissue>
    </source>
</reference>
<proteinExistence type="predicted"/>
<evidence type="ECO:0000313" key="1">
    <source>
        <dbReference type="EMBL" id="KAH3800412.1"/>
    </source>
</evidence>
<name>A0A9D4FL92_DREPO</name>
<dbReference type="Proteomes" id="UP000828390">
    <property type="component" value="Unassembled WGS sequence"/>
</dbReference>
<accession>A0A9D4FL92</accession>
<organism evidence="1 2">
    <name type="scientific">Dreissena polymorpha</name>
    <name type="common">Zebra mussel</name>
    <name type="synonym">Mytilus polymorpha</name>
    <dbReference type="NCBI Taxonomy" id="45954"/>
    <lineage>
        <taxon>Eukaryota</taxon>
        <taxon>Metazoa</taxon>
        <taxon>Spiralia</taxon>
        <taxon>Lophotrochozoa</taxon>
        <taxon>Mollusca</taxon>
        <taxon>Bivalvia</taxon>
        <taxon>Autobranchia</taxon>
        <taxon>Heteroconchia</taxon>
        <taxon>Euheterodonta</taxon>
        <taxon>Imparidentia</taxon>
        <taxon>Neoheterodontei</taxon>
        <taxon>Myida</taxon>
        <taxon>Dreissenoidea</taxon>
        <taxon>Dreissenidae</taxon>
        <taxon>Dreissena</taxon>
    </lineage>
</organism>
<dbReference type="EMBL" id="JAIWYP010000007">
    <property type="protein sequence ID" value="KAH3800412.1"/>
    <property type="molecule type" value="Genomic_DNA"/>
</dbReference>
<keyword evidence="2" id="KW-1185">Reference proteome</keyword>
<sequence>MKRFQNCTSEQLFQGWREIGRQSKRWGKDISEWTRLSLSEALILSERGEEWRELVARSPVVPKRSPRLRIR</sequence>
<gene>
    <name evidence="1" type="ORF">DPMN_154045</name>
</gene>